<evidence type="ECO:0000256" key="1">
    <source>
        <dbReference type="SAM" id="Phobius"/>
    </source>
</evidence>
<feature type="transmembrane region" description="Helical" evidence="1">
    <location>
        <begin position="66"/>
        <end position="84"/>
    </location>
</feature>
<feature type="transmembrane region" description="Helical" evidence="1">
    <location>
        <begin position="99"/>
        <end position="121"/>
    </location>
</feature>
<feature type="transmembrane region" description="Helical" evidence="1">
    <location>
        <begin position="41"/>
        <end position="59"/>
    </location>
</feature>
<sequence length="193" mass="20993">MQACGVPIVSREPRDPGDIEEDDFLLSGEFFSLSWGNQDYAAQRGSSILAIPVSIFVVWKTCGQSLFPGILSGPLLAALLPTVLERMTVIMSGYGTQTWSSLIRCLVAGATSSIAVFWLLLDIRRLSRGQTVINKIFLLPDGSDGKSNISSAYVALRAFANFMIIPIWVLVLGFRMAGWVLTCGMVFGAKQHS</sequence>
<keyword evidence="1" id="KW-1133">Transmembrane helix</keyword>
<keyword evidence="1" id="KW-0812">Transmembrane</keyword>
<dbReference type="EMBL" id="MU071489">
    <property type="protein sequence ID" value="KAF5826020.1"/>
    <property type="molecule type" value="Genomic_DNA"/>
</dbReference>
<evidence type="ECO:0000313" key="2">
    <source>
        <dbReference type="EMBL" id="KAF5826020.1"/>
    </source>
</evidence>
<proteinExistence type="predicted"/>
<feature type="transmembrane region" description="Helical" evidence="1">
    <location>
        <begin position="167"/>
        <end position="189"/>
    </location>
</feature>
<accession>A0ABQ7FUC6</accession>
<dbReference type="Proteomes" id="UP000815325">
    <property type="component" value="Unassembled WGS sequence"/>
</dbReference>
<gene>
    <name evidence="2" type="ORF">DUNSADRAFT_5352</name>
</gene>
<reference evidence="2" key="1">
    <citation type="submission" date="2017-08" db="EMBL/GenBank/DDBJ databases">
        <authorList>
            <person name="Polle J.E."/>
            <person name="Barry K."/>
            <person name="Cushman J."/>
            <person name="Schmutz J."/>
            <person name="Tran D."/>
            <person name="Hathwaick L.T."/>
            <person name="Yim W.C."/>
            <person name="Jenkins J."/>
            <person name="Mckie-Krisberg Z.M."/>
            <person name="Prochnik S."/>
            <person name="Lindquist E."/>
            <person name="Dockter R.B."/>
            <person name="Adam C."/>
            <person name="Molina H."/>
            <person name="Bunkerborg J."/>
            <person name="Jin E."/>
            <person name="Buchheim M."/>
            <person name="Magnuson J."/>
        </authorList>
    </citation>
    <scope>NUCLEOTIDE SEQUENCE</scope>
    <source>
        <strain evidence="2">CCAP 19/18</strain>
    </source>
</reference>
<evidence type="ECO:0000313" key="3">
    <source>
        <dbReference type="Proteomes" id="UP000815325"/>
    </source>
</evidence>
<keyword evidence="3" id="KW-1185">Reference proteome</keyword>
<comment type="caution">
    <text evidence="2">The sequence shown here is derived from an EMBL/GenBank/DDBJ whole genome shotgun (WGS) entry which is preliminary data.</text>
</comment>
<name>A0ABQ7FUC6_DUNSA</name>
<protein>
    <submittedName>
        <fullName evidence="2">Uncharacterized protein</fullName>
    </submittedName>
</protein>
<organism evidence="2 3">
    <name type="scientific">Dunaliella salina</name>
    <name type="common">Green alga</name>
    <name type="synonym">Protococcus salinus</name>
    <dbReference type="NCBI Taxonomy" id="3046"/>
    <lineage>
        <taxon>Eukaryota</taxon>
        <taxon>Viridiplantae</taxon>
        <taxon>Chlorophyta</taxon>
        <taxon>core chlorophytes</taxon>
        <taxon>Chlorophyceae</taxon>
        <taxon>CS clade</taxon>
        <taxon>Chlamydomonadales</taxon>
        <taxon>Dunaliellaceae</taxon>
        <taxon>Dunaliella</taxon>
    </lineage>
</organism>
<keyword evidence="1" id="KW-0472">Membrane</keyword>